<keyword evidence="1" id="KW-0175">Coiled coil</keyword>
<keyword evidence="4" id="KW-1185">Reference proteome</keyword>
<gene>
    <name evidence="3" type="ORF">TKK_011632</name>
</gene>
<organism evidence="3 4">
    <name type="scientific">Trichogramma kaykai</name>
    <dbReference type="NCBI Taxonomy" id="54128"/>
    <lineage>
        <taxon>Eukaryota</taxon>
        <taxon>Metazoa</taxon>
        <taxon>Ecdysozoa</taxon>
        <taxon>Arthropoda</taxon>
        <taxon>Hexapoda</taxon>
        <taxon>Insecta</taxon>
        <taxon>Pterygota</taxon>
        <taxon>Neoptera</taxon>
        <taxon>Endopterygota</taxon>
        <taxon>Hymenoptera</taxon>
        <taxon>Apocrita</taxon>
        <taxon>Proctotrupomorpha</taxon>
        <taxon>Chalcidoidea</taxon>
        <taxon>Trichogrammatidae</taxon>
        <taxon>Trichogramma</taxon>
    </lineage>
</organism>
<feature type="coiled-coil region" evidence="1">
    <location>
        <begin position="162"/>
        <end position="380"/>
    </location>
</feature>
<feature type="region of interest" description="Disordered" evidence="2">
    <location>
        <begin position="402"/>
        <end position="432"/>
    </location>
</feature>
<dbReference type="Proteomes" id="UP001627154">
    <property type="component" value="Unassembled WGS sequence"/>
</dbReference>
<sequence>MDRMNVFNNPTFQAIQTILTQKVDQITGSEMKKVELQRMNDDLTIKVLKREYLETKRTVITSKKKLDEAHQQASSRTEIINQLEQARTAITAKFGELQRFQYETLLTNLNNGENRLVNCKSKNSELSNVLQIIFGNERTKTIMKEQIRIEKLNLDREISKQIETREEDFQKLSKTLFQLQNQLNSLKDLILKNDVLGNLNEQLEKKNFRKNVVQLRESVKKLQVKKDEELQNISKKQQIDKKSKESYEEAVKHITDQQNQVNQELVTLENNFTKTEDDLHRELNQYHLKNEEQKKLVERYENEKEALNKLKVSLKSKEKESAVFEKELQDKLKKCADLLKKQERELLNLSGKQQKINIKVQDLQSERDALKEKLVSKNNDEEAKIKMRNHLVSPLKKQYYSWGNMSKNNSSDSTNKSLPSPKPKSQLSSSQKAKTVHFALDADSSDSEDDLLIDKLMRKNVRAQHTLPIKVPRGKLVATIENLYVKNNDLEKKPSFTIPEKSIITCMIIDCAITEWKACRNDITKISF</sequence>
<feature type="compositionally biased region" description="Low complexity" evidence="2">
    <location>
        <begin position="404"/>
        <end position="432"/>
    </location>
</feature>
<comment type="caution">
    <text evidence="3">The sequence shown here is derived from an EMBL/GenBank/DDBJ whole genome shotgun (WGS) entry which is preliminary data.</text>
</comment>
<reference evidence="3 4" key="1">
    <citation type="journal article" date="2024" name="bioRxiv">
        <title>A reference genome for Trichogramma kaykai: A tiny desert-dwelling parasitoid wasp with competing sex-ratio distorters.</title>
        <authorList>
            <person name="Culotta J."/>
            <person name="Lindsey A.R."/>
        </authorList>
    </citation>
    <scope>NUCLEOTIDE SEQUENCE [LARGE SCALE GENOMIC DNA]</scope>
    <source>
        <strain evidence="3 4">KSX58</strain>
    </source>
</reference>
<proteinExistence type="predicted"/>
<evidence type="ECO:0000256" key="2">
    <source>
        <dbReference type="SAM" id="MobiDB-lite"/>
    </source>
</evidence>
<name>A0ABD2WLP2_9HYME</name>
<protein>
    <submittedName>
        <fullName evidence="3">Uncharacterized protein</fullName>
    </submittedName>
</protein>
<evidence type="ECO:0000313" key="4">
    <source>
        <dbReference type="Proteomes" id="UP001627154"/>
    </source>
</evidence>
<evidence type="ECO:0000256" key="1">
    <source>
        <dbReference type="SAM" id="Coils"/>
    </source>
</evidence>
<dbReference type="EMBL" id="JBJJXI010000094">
    <property type="protein sequence ID" value="KAL3393955.1"/>
    <property type="molecule type" value="Genomic_DNA"/>
</dbReference>
<accession>A0ABD2WLP2</accession>
<evidence type="ECO:0000313" key="3">
    <source>
        <dbReference type="EMBL" id="KAL3393955.1"/>
    </source>
</evidence>
<dbReference type="AlphaFoldDB" id="A0ABD2WLP2"/>